<evidence type="ECO:0000256" key="4">
    <source>
        <dbReference type="ARBA" id="ARBA00023136"/>
    </source>
</evidence>
<dbReference type="OMA" id="KFEREFH"/>
<proteinExistence type="predicted"/>
<keyword evidence="4" id="KW-0472">Membrane</keyword>
<dbReference type="PANTHER" id="PTHR31422">
    <property type="entry name" value="BNAANNG28530D PROTEIN"/>
    <property type="match status" value="1"/>
</dbReference>
<organism evidence="6">
    <name type="scientific">Triticum urartu</name>
    <name type="common">Red wild einkorn</name>
    <name type="synonym">Crithodium urartu</name>
    <dbReference type="NCBI Taxonomy" id="4572"/>
    <lineage>
        <taxon>Eukaryota</taxon>
        <taxon>Viridiplantae</taxon>
        <taxon>Streptophyta</taxon>
        <taxon>Embryophyta</taxon>
        <taxon>Tracheophyta</taxon>
        <taxon>Spermatophyta</taxon>
        <taxon>Magnoliopsida</taxon>
        <taxon>Liliopsida</taxon>
        <taxon>Poales</taxon>
        <taxon>Poaceae</taxon>
        <taxon>BOP clade</taxon>
        <taxon>Pooideae</taxon>
        <taxon>Triticodae</taxon>
        <taxon>Triticeae</taxon>
        <taxon>Triticinae</taxon>
        <taxon>Triticum</taxon>
    </lineage>
</organism>
<evidence type="ECO:0000256" key="1">
    <source>
        <dbReference type="ARBA" id="ARBA00004370"/>
    </source>
</evidence>
<reference evidence="6" key="1">
    <citation type="journal article" date="2013" name="Nature">
        <title>Draft genome of the wheat A-genome progenitor Triticum urartu.</title>
        <authorList>
            <person name="Ling H.Q."/>
            <person name="Zhao S."/>
            <person name="Liu D."/>
            <person name="Wang J."/>
            <person name="Sun H."/>
            <person name="Zhang C."/>
            <person name="Fan H."/>
            <person name="Li D."/>
            <person name="Dong L."/>
            <person name="Tao Y."/>
            <person name="Gao C."/>
            <person name="Wu H."/>
            <person name="Li Y."/>
            <person name="Cui Y."/>
            <person name="Guo X."/>
            <person name="Zheng S."/>
            <person name="Wang B."/>
            <person name="Yu K."/>
            <person name="Liang Q."/>
            <person name="Yang W."/>
            <person name="Lou X."/>
            <person name="Chen J."/>
            <person name="Feng M."/>
            <person name="Jian J."/>
            <person name="Zhang X."/>
            <person name="Luo G."/>
            <person name="Jiang Y."/>
            <person name="Liu J."/>
            <person name="Wang Z."/>
            <person name="Sha Y."/>
            <person name="Zhang B."/>
            <person name="Wu H."/>
            <person name="Tang D."/>
            <person name="Shen Q."/>
            <person name="Xue P."/>
            <person name="Zou S."/>
            <person name="Wang X."/>
            <person name="Liu X."/>
            <person name="Wang F."/>
            <person name="Yang Y."/>
            <person name="An X."/>
            <person name="Dong Z."/>
            <person name="Zhang K."/>
            <person name="Zhang X."/>
            <person name="Luo M.C."/>
            <person name="Dvorak J."/>
            <person name="Tong Y."/>
            <person name="Wang J."/>
            <person name="Yang H."/>
            <person name="Li Z."/>
            <person name="Wang D."/>
            <person name="Zhang A."/>
            <person name="Wang J."/>
        </authorList>
    </citation>
    <scope>NUCLEOTIDE SEQUENCE</scope>
</reference>
<evidence type="ECO:0000256" key="3">
    <source>
        <dbReference type="ARBA" id="ARBA00022989"/>
    </source>
</evidence>
<dbReference type="PROSITE" id="PS51775">
    <property type="entry name" value="GTD_BINDING"/>
    <property type="match status" value="1"/>
</dbReference>
<dbReference type="Pfam" id="PF04576">
    <property type="entry name" value="Zein-binding"/>
    <property type="match status" value="1"/>
</dbReference>
<dbReference type="InterPro" id="IPR007656">
    <property type="entry name" value="GTD-bd"/>
</dbReference>
<accession>M8AYN2</accession>
<evidence type="ECO:0000313" key="6">
    <source>
        <dbReference type="EMBL" id="EMS66264.1"/>
    </source>
</evidence>
<dbReference type="STRING" id="4572.M8AYN2"/>
<protein>
    <submittedName>
        <fullName evidence="6">Uncharacterized protein</fullName>
    </submittedName>
</protein>
<dbReference type="GO" id="GO:0016020">
    <property type="term" value="C:membrane"/>
    <property type="evidence" value="ECO:0007669"/>
    <property type="project" value="UniProtKB-SubCell"/>
</dbReference>
<feature type="region of interest" description="Disordered" evidence="5">
    <location>
        <begin position="209"/>
        <end position="246"/>
    </location>
</feature>
<dbReference type="GO" id="GO:0080115">
    <property type="term" value="F:myosin XI tail binding"/>
    <property type="evidence" value="ECO:0007669"/>
    <property type="project" value="UniProtKB-ARBA"/>
</dbReference>
<dbReference type="AlphaFoldDB" id="M8AYN2"/>
<evidence type="ECO:0000256" key="2">
    <source>
        <dbReference type="ARBA" id="ARBA00022692"/>
    </source>
</evidence>
<dbReference type="EMBL" id="KD034157">
    <property type="protein sequence ID" value="EMS66264.1"/>
    <property type="molecule type" value="Genomic_DNA"/>
</dbReference>
<sequence>MEPFAKLAENETAQLQRAVFAQYIMMKKLFMELEEEREASSSAASAALSMIRKLQKEKEAERMEACQYRRMAEERMNHSDKALEVVKEVMQHKELEIYYLRSQLQVYKQRLLGVGIDDCDIADETITKNIPLFGSRDVENLCYTIKRNFSLPTFQLSKRFAEMDMNKNNGSVASARSRLGVYMHNSSENELEQVSSDLKAIGSKESLAADMDSTEKHGEEPKPSSNSGTEHSCPSEGSSRSSPFLMAGHHTDICSQIVTPVGKDVQDTLHADPLGSLRPDNEMDNTVAHHIGHADTLKHPELIKAPAEYSCTPTKHSISTKESETPHAVALRDKGSHVLSKFSATRKVGSMNNVDRHVRVAAASSTPRAGVERTRSRLKRVQSEKMIELNDPKKNKEQIIMLKEVYEQLNMIEAHMRPSASQETPRNDQSLDSVMEKFMFTRNQKAKMHVIVSQDVVGVLGLKREVKRVVLEKLVDPRQVRFLEKFEREFHEEETVLESQNFDTKAASRLGCAHIFSGDKAAFCPGAIFVSRLEEGSTDSV</sequence>
<keyword evidence="3" id="KW-1133">Transmembrane helix</keyword>
<feature type="compositionally biased region" description="Basic and acidic residues" evidence="5">
    <location>
        <begin position="213"/>
        <end position="222"/>
    </location>
</feature>
<keyword evidence="2" id="KW-0812">Transmembrane</keyword>
<evidence type="ECO:0000256" key="5">
    <source>
        <dbReference type="SAM" id="MobiDB-lite"/>
    </source>
</evidence>
<dbReference type="eggNOG" id="ENOG502QSSM">
    <property type="taxonomic scope" value="Eukaryota"/>
</dbReference>
<dbReference type="PANTHER" id="PTHR31422:SF1">
    <property type="entry name" value="GTD-BINDING DOMAIN-CONTAINING PROTEIN"/>
    <property type="match status" value="1"/>
</dbReference>
<gene>
    <name evidence="6" type="ORF">TRIUR3_22989</name>
</gene>
<feature type="compositionally biased region" description="Low complexity" evidence="5">
    <location>
        <begin position="232"/>
        <end position="242"/>
    </location>
</feature>
<name>M8AYN2_TRIUA</name>
<comment type="subcellular location">
    <subcellularLocation>
        <location evidence="1">Membrane</location>
    </subcellularLocation>
</comment>